<feature type="compositionally biased region" description="Polar residues" evidence="6">
    <location>
        <begin position="1090"/>
        <end position="1137"/>
    </location>
</feature>
<feature type="compositionally biased region" description="Polar residues" evidence="6">
    <location>
        <begin position="71"/>
        <end position="91"/>
    </location>
</feature>
<evidence type="ECO:0000256" key="6">
    <source>
        <dbReference type="SAM" id="MobiDB-lite"/>
    </source>
</evidence>
<dbReference type="PANTHER" id="PTHR17920">
    <property type="entry name" value="TRANSMEMBRANE AND COILED-COIL DOMAIN-CONTAINING PROTEIN 4 TMCO4"/>
    <property type="match status" value="1"/>
</dbReference>
<dbReference type="AlphaFoldDB" id="A0AAV5RTF0"/>
<feature type="region of interest" description="Disordered" evidence="6">
    <location>
        <begin position="1086"/>
        <end position="1137"/>
    </location>
</feature>
<feature type="transmembrane region" description="Helical" evidence="7">
    <location>
        <begin position="551"/>
        <end position="569"/>
    </location>
</feature>
<reference evidence="8 9" key="1">
    <citation type="journal article" date="2023" name="Elife">
        <title>Identification of key yeast species and microbe-microbe interactions impacting larval growth of Drosophila in the wild.</title>
        <authorList>
            <person name="Mure A."/>
            <person name="Sugiura Y."/>
            <person name="Maeda R."/>
            <person name="Honda K."/>
            <person name="Sakurai N."/>
            <person name="Takahashi Y."/>
            <person name="Watada M."/>
            <person name="Katoh T."/>
            <person name="Gotoh A."/>
            <person name="Gotoh Y."/>
            <person name="Taniguchi I."/>
            <person name="Nakamura K."/>
            <person name="Hayashi T."/>
            <person name="Katayama T."/>
            <person name="Uemura T."/>
            <person name="Hattori Y."/>
        </authorList>
    </citation>
    <scope>NUCLEOTIDE SEQUENCE [LARGE SCALE GENOMIC DNA]</scope>
    <source>
        <strain evidence="8 9">KH-74</strain>
    </source>
</reference>
<feature type="region of interest" description="Disordered" evidence="6">
    <location>
        <begin position="238"/>
        <end position="267"/>
    </location>
</feature>
<dbReference type="InterPro" id="IPR029058">
    <property type="entry name" value="AB_hydrolase_fold"/>
</dbReference>
<evidence type="ECO:0000256" key="2">
    <source>
        <dbReference type="ARBA" id="ARBA00009824"/>
    </source>
</evidence>
<feature type="compositionally biased region" description="Polar residues" evidence="6">
    <location>
        <begin position="1036"/>
        <end position="1046"/>
    </location>
</feature>
<dbReference type="Proteomes" id="UP001377567">
    <property type="component" value="Unassembled WGS sequence"/>
</dbReference>
<sequence>MSSEDLGAMIGDDESDLGIPLKGLNISRRINKQSSEKSEQDITSSYAPISNPFDMGDDLGLQLGSPLQQPTAEHTYNGGASVNAPETNTTHFDYDDMFEIRYDSGNEPEYPDVTQEVQEVPSAASSGKDLKESDRREPEISVATPPPIALKETEPDSPPPQTHTHQANVMLNDDDDALEIRYNSDPDPDFPDVGHVTNETVKLDSKKDDPDSDSDSGSDWDTVPAVASYDIYNDKGELQLTPYAGPDNKGGAAEDSNEVNGLDAKDSPNTFQYTKVAVEEQAQRSYKTNKKTDFLFEHKKLIKMKNKDATRSSLSLGASTDSLTKSKSGSQVNPFEDDDFYDEYEDEIEPADELNRDSQLNITKLLLNDMEKFAYLGAVNVIANQMCTELATMCLSIEIKSHKKLAHRLQFTQKDMAAWKMATLTRLYNHLDVTEEEIEMIEKLSVHKIEVKDLLVCLKTTQNIDNPWDEENKTSKEDLEENKADDKTDDINSIEKKADIANIDMVSLATGETTGEVPHPDNSDGIVVTAEPTDVIKPDDMKNKNSLNVDVAWTVICDLFLVLLQNSSYDARSRTLLIRFAEALNISDLEICEFEKRVTDSLDMEQSTEDQTWDEKDIMKERRKKKRRKKMAYVGLAMVGGSLVLGLSGGLLAPVIGAGIAAGLTTVGITGATGFLTGVGGTTVVALSSTAIGANIGARGMNKRMGSVRTFEFKPLHNNRRVNLILSVSGWIMGNADDVRLPFSTVDPVEGDLYSLYWEPEMLASMGQTIGIVASEVFTQTLQQVLGATILTGLMTAIQWPMALSKLGYIIDNPWNVSLDRAWNAGLILADTLMSRNLGERPVTLMGFSLGAAVIHSCLVELCKKKALGLVENVFLFGTPVVRKKEELVMARSVVSGRFVSGYSSKDWVLAYLFRATAGGFKAIMGISPVEDVEGIENFDCTELVDGHMAYRQNMPKLLKKLGIAVLSEEFVEIEEAMDPDEAKRHRKLVRDVDAAQKKLLAKKKHSSWMPKWIKPKKSKWRAMMEEAVEDKEFSPDNTEVSSTTEPSEKPKKKDAAIVDHGALMYELQQLKAAMRKKEAEAAAEAASVAGSQGDTTASVTTSARESSNEGTDITETAVESKSRSLPQTPVNRSVNNFQLLSAGRTVLKEDDEEVTHRKKKNMTFEFPDDI</sequence>
<dbReference type="GO" id="GO:0016020">
    <property type="term" value="C:membrane"/>
    <property type="evidence" value="ECO:0007669"/>
    <property type="project" value="UniProtKB-SubCell"/>
</dbReference>
<dbReference type="SUPFAM" id="SSF53474">
    <property type="entry name" value="alpha/beta-Hydrolases"/>
    <property type="match status" value="1"/>
</dbReference>
<feature type="region of interest" description="Disordered" evidence="6">
    <location>
        <begin position="466"/>
        <end position="491"/>
    </location>
</feature>
<keyword evidence="3 7" id="KW-0812">Transmembrane</keyword>
<protein>
    <submittedName>
        <fullName evidence="8">Mil1 protein</fullName>
    </submittedName>
</protein>
<feature type="compositionally biased region" description="Low complexity" evidence="6">
    <location>
        <begin position="58"/>
        <end position="70"/>
    </location>
</feature>
<feature type="compositionally biased region" description="Basic and acidic residues" evidence="6">
    <location>
        <begin position="128"/>
        <end position="139"/>
    </location>
</feature>
<comment type="similarity">
    <text evidence="2">Belongs to the TMCO4 family.</text>
</comment>
<keyword evidence="9" id="KW-1185">Reference proteome</keyword>
<evidence type="ECO:0000313" key="8">
    <source>
        <dbReference type="EMBL" id="GMM53921.1"/>
    </source>
</evidence>
<accession>A0AAV5RTF0</accession>
<feature type="region of interest" description="Disordered" evidence="6">
    <location>
        <begin position="1028"/>
        <end position="1054"/>
    </location>
</feature>
<organism evidence="8 9">
    <name type="scientific">Maudiozyma humilis</name>
    <name type="common">Sour dough yeast</name>
    <name type="synonym">Kazachstania humilis</name>
    <dbReference type="NCBI Taxonomy" id="51915"/>
    <lineage>
        <taxon>Eukaryota</taxon>
        <taxon>Fungi</taxon>
        <taxon>Dikarya</taxon>
        <taxon>Ascomycota</taxon>
        <taxon>Saccharomycotina</taxon>
        <taxon>Saccharomycetes</taxon>
        <taxon>Saccharomycetales</taxon>
        <taxon>Saccharomycetaceae</taxon>
        <taxon>Maudiozyma</taxon>
    </lineage>
</organism>
<evidence type="ECO:0000256" key="3">
    <source>
        <dbReference type="ARBA" id="ARBA00022692"/>
    </source>
</evidence>
<dbReference type="Pfam" id="PF05277">
    <property type="entry name" value="DUF726"/>
    <property type="match status" value="1"/>
</dbReference>
<evidence type="ECO:0000256" key="1">
    <source>
        <dbReference type="ARBA" id="ARBA00004141"/>
    </source>
</evidence>
<dbReference type="InterPro" id="IPR007941">
    <property type="entry name" value="DUF726"/>
</dbReference>
<feature type="transmembrane region" description="Helical" evidence="7">
    <location>
        <begin position="632"/>
        <end position="662"/>
    </location>
</feature>
<evidence type="ECO:0000256" key="5">
    <source>
        <dbReference type="ARBA" id="ARBA00023136"/>
    </source>
</evidence>
<dbReference type="EMBL" id="BTGD01000001">
    <property type="protein sequence ID" value="GMM53921.1"/>
    <property type="molecule type" value="Genomic_DNA"/>
</dbReference>
<feature type="compositionally biased region" description="Basic and acidic residues" evidence="6">
    <location>
        <begin position="470"/>
        <end position="491"/>
    </location>
</feature>
<keyword evidence="4 7" id="KW-1133">Transmembrane helix</keyword>
<evidence type="ECO:0000256" key="7">
    <source>
        <dbReference type="SAM" id="Phobius"/>
    </source>
</evidence>
<keyword evidence="5 7" id="KW-0472">Membrane</keyword>
<evidence type="ECO:0000256" key="4">
    <source>
        <dbReference type="ARBA" id="ARBA00022989"/>
    </source>
</evidence>
<comment type="caution">
    <text evidence="8">The sequence shown here is derived from an EMBL/GenBank/DDBJ whole genome shotgun (WGS) entry which is preliminary data.</text>
</comment>
<feature type="compositionally biased region" description="Basic and acidic residues" evidence="6">
    <location>
        <begin position="92"/>
        <end position="104"/>
    </location>
</feature>
<feature type="region of interest" description="Disordered" evidence="6">
    <location>
        <begin position="1"/>
        <end position="222"/>
    </location>
</feature>
<dbReference type="PANTHER" id="PTHR17920:SF3">
    <property type="entry name" value="TRANSMEMBRANE AND COILED-COIL DOMAIN-CONTAINING PROTEIN 4"/>
    <property type="match status" value="1"/>
</dbReference>
<gene>
    <name evidence="8" type="ORF">DAKH74_005370</name>
</gene>
<feature type="transmembrane region" description="Helical" evidence="7">
    <location>
        <begin position="674"/>
        <end position="696"/>
    </location>
</feature>
<evidence type="ECO:0000313" key="9">
    <source>
        <dbReference type="Proteomes" id="UP001377567"/>
    </source>
</evidence>
<proteinExistence type="inferred from homology"/>
<name>A0AAV5RTF0_MAUHU</name>
<comment type="subcellular location">
    <subcellularLocation>
        <location evidence="1">Membrane</location>
        <topology evidence="1">Multi-pass membrane protein</topology>
    </subcellularLocation>
</comment>